<dbReference type="FunCoup" id="A0A6G9I9P8">
    <property type="interactions" value="83"/>
</dbReference>
<keyword evidence="3" id="KW-1185">Reference proteome</keyword>
<evidence type="ECO:0000313" key="3">
    <source>
        <dbReference type="Proteomes" id="UP000501168"/>
    </source>
</evidence>
<reference evidence="2 3" key="1">
    <citation type="submission" date="2020-03" db="EMBL/GenBank/DDBJ databases">
        <title>Complete genome sequence of Orbus sp. IPMB12 (BCRC 80908).</title>
        <authorList>
            <person name="Lo W.-S."/>
            <person name="Chang T.-H."/>
            <person name="Kuo C.-H."/>
        </authorList>
    </citation>
    <scope>NUCLEOTIDE SEQUENCE [LARGE SCALE GENOMIC DNA]</scope>
    <source>
        <strain evidence="2 3">IPMB12</strain>
    </source>
</reference>
<sequence length="298" mass="34948">MTEEQIEAYLNQLRAMGYTEDVVEVYRQQLAQTLGMTEAMTEFNQNMNQFNEFFGGLLDDDDEEDDEFYEQQETDLTLAEQWGVACGANLAYRNGQPLNILASGLDKQSTRHLFSSWWDVDSREELLKTLNWLEAEGHRNDFEFILQLYSLYDMAEAKKYIRQNVSGDMDEETEIERLRHMRDAKEQFTQDGLFTADSSAPNMMIWDFGRMINLCRYGIDAGYLQPEEAMERINQAAEKIQKSYNSWAELGIGYIFGRFLWNGGKDYAEWRDEMQVLLTHPESPWTQLPWDTYLGVRH</sequence>
<dbReference type="InterPro" id="IPR009677">
    <property type="entry name" value="DUF1266"/>
</dbReference>
<accession>A0A6G9I9P8</accession>
<dbReference type="RefSeq" id="WP_166914223.1">
    <property type="nucleotide sequence ID" value="NZ_CP050253.1"/>
</dbReference>
<dbReference type="Pfam" id="PF06889">
    <property type="entry name" value="DUF1266"/>
    <property type="match status" value="1"/>
</dbReference>
<dbReference type="EMBL" id="CP050253">
    <property type="protein sequence ID" value="QIQ20454.1"/>
    <property type="molecule type" value="Genomic_DNA"/>
</dbReference>
<evidence type="ECO:0000259" key="1">
    <source>
        <dbReference type="Pfam" id="PF06889"/>
    </source>
</evidence>
<dbReference type="KEGG" id="orb:IPMB12_01420"/>
<protein>
    <submittedName>
        <fullName evidence="2">DUF1266 domain-containing protein</fullName>
    </submittedName>
</protein>
<dbReference type="Proteomes" id="UP000501168">
    <property type="component" value="Chromosome"/>
</dbReference>
<evidence type="ECO:0000313" key="2">
    <source>
        <dbReference type="EMBL" id="QIQ20454.1"/>
    </source>
</evidence>
<dbReference type="InParanoid" id="A0A6G9I9P8"/>
<dbReference type="AlphaFoldDB" id="A0A6G9I9P8"/>
<organism evidence="2 3">
    <name type="scientific">Zophobihabitans entericus</name>
    <dbReference type="NCBI Taxonomy" id="1635327"/>
    <lineage>
        <taxon>Bacteria</taxon>
        <taxon>Pseudomonadati</taxon>
        <taxon>Pseudomonadota</taxon>
        <taxon>Gammaproteobacteria</taxon>
        <taxon>Orbales</taxon>
        <taxon>Orbaceae</taxon>
        <taxon>Zophobihabitans</taxon>
    </lineage>
</organism>
<gene>
    <name evidence="2" type="ORF">IPMB12_01420</name>
</gene>
<feature type="domain" description="DUF1266" evidence="1">
    <location>
        <begin position="115"/>
        <end position="290"/>
    </location>
</feature>
<name>A0A6G9I9P8_9GAMM</name>
<proteinExistence type="predicted"/>